<dbReference type="Proteomes" id="UP000472273">
    <property type="component" value="Unplaced"/>
</dbReference>
<proteinExistence type="inferred from homology"/>
<keyword evidence="7" id="KW-0382">Hypotensive agent</keyword>
<dbReference type="Pfam" id="PF00212">
    <property type="entry name" value="ANP"/>
    <property type="match status" value="1"/>
</dbReference>
<evidence type="ECO:0000256" key="4">
    <source>
        <dbReference type="ARBA" id="ARBA00022525"/>
    </source>
</evidence>
<dbReference type="GO" id="GO:0005179">
    <property type="term" value="F:hormone activity"/>
    <property type="evidence" value="ECO:0007669"/>
    <property type="project" value="InterPro"/>
</dbReference>
<name>A0A670Z092_PSETE</name>
<reference evidence="10" key="1">
    <citation type="submission" date="2025-08" db="UniProtKB">
        <authorList>
            <consortium name="Ensembl"/>
        </authorList>
    </citation>
    <scope>IDENTIFICATION</scope>
</reference>
<keyword evidence="3" id="KW-0838">Vasoactive</keyword>
<evidence type="ECO:0000256" key="2">
    <source>
        <dbReference type="ARBA" id="ARBA00009041"/>
    </source>
</evidence>
<keyword evidence="5" id="KW-0800">Toxin</keyword>
<evidence type="ECO:0000256" key="8">
    <source>
        <dbReference type="ARBA" id="ARBA00023157"/>
    </source>
</evidence>
<sequence>MTGQVPCSGWLLLLLLLGQGRAKPRAEIQVRGRLHHLVDFSRLQRSMGSLEKEGGDVATLDQPDVAFPWSRSLEEHPLDFQQLLRELLSSTRTHQSRSKKGPSRSCFGAKLDPIGAFSGMGC</sequence>
<dbReference type="GO" id="GO:0007168">
    <property type="term" value="P:receptor guanylyl cyclase signaling pathway"/>
    <property type="evidence" value="ECO:0007669"/>
    <property type="project" value="TreeGrafter"/>
</dbReference>
<keyword evidence="8" id="KW-1015">Disulfide bond</keyword>
<organism evidence="10 11">
    <name type="scientific">Pseudonaja textilis</name>
    <name type="common">Eastern brown snake</name>
    <dbReference type="NCBI Taxonomy" id="8673"/>
    <lineage>
        <taxon>Eukaryota</taxon>
        <taxon>Metazoa</taxon>
        <taxon>Chordata</taxon>
        <taxon>Craniata</taxon>
        <taxon>Vertebrata</taxon>
        <taxon>Euteleostomi</taxon>
        <taxon>Lepidosauria</taxon>
        <taxon>Squamata</taxon>
        <taxon>Bifurcata</taxon>
        <taxon>Unidentata</taxon>
        <taxon>Episquamata</taxon>
        <taxon>Toxicofera</taxon>
        <taxon>Serpentes</taxon>
        <taxon>Colubroidea</taxon>
        <taxon>Elapidae</taxon>
        <taxon>Hydrophiinae</taxon>
        <taxon>Pseudonaja</taxon>
    </lineage>
</organism>
<dbReference type="GO" id="GO:0090729">
    <property type="term" value="F:toxin activity"/>
    <property type="evidence" value="ECO:0007669"/>
    <property type="project" value="UniProtKB-KW"/>
</dbReference>
<protein>
    <submittedName>
        <fullName evidence="10">Uncharacterized protein</fullName>
    </submittedName>
</protein>
<keyword evidence="9" id="KW-0732">Signal</keyword>
<comment type="similarity">
    <text evidence="2">Belongs to the natriuretic peptide family.</text>
</comment>
<dbReference type="GeneTree" id="ENSGT00990000212758"/>
<evidence type="ECO:0000313" key="10">
    <source>
        <dbReference type="Ensembl" id="ENSPTXP00000017390.1"/>
    </source>
</evidence>
<evidence type="ECO:0000256" key="9">
    <source>
        <dbReference type="SAM" id="SignalP"/>
    </source>
</evidence>
<dbReference type="GO" id="GO:0006182">
    <property type="term" value="P:cGMP biosynthetic process"/>
    <property type="evidence" value="ECO:0007669"/>
    <property type="project" value="TreeGrafter"/>
</dbReference>
<dbReference type="GO" id="GO:0042311">
    <property type="term" value="P:vasodilation"/>
    <property type="evidence" value="ECO:0007669"/>
    <property type="project" value="UniProtKB-KW"/>
</dbReference>
<feature type="chain" id="PRO_5025369967" evidence="9">
    <location>
        <begin position="23"/>
        <end position="122"/>
    </location>
</feature>
<evidence type="ECO:0000256" key="1">
    <source>
        <dbReference type="ARBA" id="ARBA00004613"/>
    </source>
</evidence>
<dbReference type="PANTHER" id="PTHR12167:SF5">
    <property type="entry name" value="C-TYPE NATRIURETIC PEPTIDE 3-LIKE PRECURSOR"/>
    <property type="match status" value="1"/>
</dbReference>
<evidence type="ECO:0000256" key="3">
    <source>
        <dbReference type="ARBA" id="ARBA00022429"/>
    </source>
</evidence>
<keyword evidence="6" id="KW-0165">Cleavage on pair of basic residues</keyword>
<evidence type="ECO:0000256" key="5">
    <source>
        <dbReference type="ARBA" id="ARBA00022656"/>
    </source>
</evidence>
<keyword evidence="3" id="KW-0840">Vasodilator</keyword>
<keyword evidence="4" id="KW-0964">Secreted</keyword>
<feature type="signal peptide" evidence="9">
    <location>
        <begin position="1"/>
        <end position="22"/>
    </location>
</feature>
<dbReference type="InterPro" id="IPR000663">
    <property type="entry name" value="Natr_peptide"/>
</dbReference>
<dbReference type="AlphaFoldDB" id="A0A670Z092"/>
<evidence type="ECO:0000313" key="11">
    <source>
        <dbReference type="Proteomes" id="UP000472273"/>
    </source>
</evidence>
<comment type="subcellular location">
    <subcellularLocation>
        <location evidence="1">Secreted</location>
    </subcellularLocation>
</comment>
<dbReference type="GO" id="GO:0005576">
    <property type="term" value="C:extracellular region"/>
    <property type="evidence" value="ECO:0007669"/>
    <property type="project" value="UniProtKB-SubCell"/>
</dbReference>
<evidence type="ECO:0000256" key="7">
    <source>
        <dbReference type="ARBA" id="ARBA00022924"/>
    </source>
</evidence>
<accession>A0A670Z092</accession>
<dbReference type="OMA" id="AFSGMGC"/>
<dbReference type="PANTHER" id="PTHR12167">
    <property type="entry name" value="C-TYPE NATRIURETIC PEPTIDE"/>
    <property type="match status" value="1"/>
</dbReference>
<dbReference type="GO" id="GO:0008217">
    <property type="term" value="P:regulation of blood pressure"/>
    <property type="evidence" value="ECO:0007669"/>
    <property type="project" value="UniProtKB-KW"/>
</dbReference>
<evidence type="ECO:0000256" key="6">
    <source>
        <dbReference type="ARBA" id="ARBA00022685"/>
    </source>
</evidence>
<keyword evidence="11" id="KW-1185">Reference proteome</keyword>
<reference evidence="10" key="2">
    <citation type="submission" date="2025-09" db="UniProtKB">
        <authorList>
            <consortium name="Ensembl"/>
        </authorList>
    </citation>
    <scope>IDENTIFICATION</scope>
</reference>
<dbReference type="SMART" id="SM00183">
    <property type="entry name" value="NAT_PEP"/>
    <property type="match status" value="1"/>
</dbReference>
<dbReference type="Ensembl" id="ENSPTXT00000017916.1">
    <property type="protein sequence ID" value="ENSPTXP00000017390.1"/>
    <property type="gene ID" value="ENSPTXG00000011960.1"/>
</dbReference>